<sequence length="66" mass="7230">MGGKPTISRGNEAIIRAVRPFPSVMCDDHGNDYSSRLDLGCTSRAQSLHFDLLFMSIEVENETTAA</sequence>
<reference evidence="2" key="1">
    <citation type="submission" date="2011-05" db="EMBL/GenBank/DDBJ databases">
        <authorList>
            <person name="Richards S.R."/>
            <person name="Qu J."/>
            <person name="Jiang H."/>
            <person name="Jhangiani S.N."/>
            <person name="Agravi P."/>
            <person name="Goodspeed R."/>
            <person name="Gross S."/>
            <person name="Mandapat C."/>
            <person name="Jackson L."/>
            <person name="Mathew T."/>
            <person name="Pu L."/>
            <person name="Thornton R."/>
            <person name="Saada N."/>
            <person name="Wilczek-Boney K.B."/>
            <person name="Lee S."/>
            <person name="Kovar C."/>
            <person name="Wu Y."/>
            <person name="Scherer S.E."/>
            <person name="Worley K.C."/>
            <person name="Muzny D.M."/>
            <person name="Gibbs R."/>
        </authorList>
    </citation>
    <scope>NUCLEOTIDE SEQUENCE</scope>
    <source>
        <strain evidence="2">Brora</strain>
    </source>
</reference>
<name>T1IWM5_STRMM</name>
<proteinExistence type="predicted"/>
<dbReference type="EMBL" id="JH431624">
    <property type="status" value="NOT_ANNOTATED_CDS"/>
    <property type="molecule type" value="Genomic_DNA"/>
</dbReference>
<protein>
    <submittedName>
        <fullName evidence="1">Uncharacterized protein</fullName>
    </submittedName>
</protein>
<dbReference type="AlphaFoldDB" id="T1IWM5"/>
<accession>T1IWM5</accession>
<dbReference type="EnsemblMetazoa" id="SMAR005596-RA">
    <property type="protein sequence ID" value="SMAR005596-PA"/>
    <property type="gene ID" value="SMAR005596"/>
</dbReference>
<evidence type="ECO:0000313" key="1">
    <source>
        <dbReference type="EnsemblMetazoa" id="SMAR005596-PA"/>
    </source>
</evidence>
<dbReference type="HOGENOM" id="CLU_2834390_0_0_1"/>
<dbReference type="Proteomes" id="UP000014500">
    <property type="component" value="Unassembled WGS sequence"/>
</dbReference>
<reference evidence="1" key="2">
    <citation type="submission" date="2015-02" db="UniProtKB">
        <authorList>
            <consortium name="EnsemblMetazoa"/>
        </authorList>
    </citation>
    <scope>IDENTIFICATION</scope>
</reference>
<keyword evidence="2" id="KW-1185">Reference proteome</keyword>
<evidence type="ECO:0000313" key="2">
    <source>
        <dbReference type="Proteomes" id="UP000014500"/>
    </source>
</evidence>
<organism evidence="1 2">
    <name type="scientific">Strigamia maritima</name>
    <name type="common">European centipede</name>
    <name type="synonym">Geophilus maritimus</name>
    <dbReference type="NCBI Taxonomy" id="126957"/>
    <lineage>
        <taxon>Eukaryota</taxon>
        <taxon>Metazoa</taxon>
        <taxon>Ecdysozoa</taxon>
        <taxon>Arthropoda</taxon>
        <taxon>Myriapoda</taxon>
        <taxon>Chilopoda</taxon>
        <taxon>Pleurostigmophora</taxon>
        <taxon>Geophilomorpha</taxon>
        <taxon>Linotaeniidae</taxon>
        <taxon>Strigamia</taxon>
    </lineage>
</organism>